<feature type="compositionally biased region" description="Polar residues" evidence="1">
    <location>
        <begin position="1"/>
        <end position="11"/>
    </location>
</feature>
<feature type="compositionally biased region" description="Basic and acidic residues" evidence="1">
    <location>
        <begin position="153"/>
        <end position="167"/>
    </location>
</feature>
<feature type="compositionally biased region" description="Low complexity" evidence="1">
    <location>
        <begin position="125"/>
        <end position="138"/>
    </location>
</feature>
<dbReference type="EMBL" id="CACSLK010027813">
    <property type="protein sequence ID" value="CAA0830104.1"/>
    <property type="molecule type" value="Genomic_DNA"/>
</dbReference>
<dbReference type="Proteomes" id="UP001153555">
    <property type="component" value="Unassembled WGS sequence"/>
</dbReference>
<organism evidence="2 3">
    <name type="scientific">Striga hermonthica</name>
    <name type="common">Purple witchweed</name>
    <name type="synonym">Buchnera hermonthica</name>
    <dbReference type="NCBI Taxonomy" id="68872"/>
    <lineage>
        <taxon>Eukaryota</taxon>
        <taxon>Viridiplantae</taxon>
        <taxon>Streptophyta</taxon>
        <taxon>Embryophyta</taxon>
        <taxon>Tracheophyta</taxon>
        <taxon>Spermatophyta</taxon>
        <taxon>Magnoliopsida</taxon>
        <taxon>eudicotyledons</taxon>
        <taxon>Gunneridae</taxon>
        <taxon>Pentapetalae</taxon>
        <taxon>asterids</taxon>
        <taxon>lamiids</taxon>
        <taxon>Lamiales</taxon>
        <taxon>Orobanchaceae</taxon>
        <taxon>Buchnereae</taxon>
        <taxon>Striga</taxon>
    </lineage>
</organism>
<protein>
    <submittedName>
        <fullName evidence="2">Uncharacterized protein</fullName>
    </submittedName>
</protein>
<evidence type="ECO:0000256" key="1">
    <source>
        <dbReference type="SAM" id="MobiDB-lite"/>
    </source>
</evidence>
<feature type="non-terminal residue" evidence="2">
    <location>
        <position position="167"/>
    </location>
</feature>
<sequence length="167" mass="17008">STFDEAWTTTRPLGHGPPLGFSGPSQTPVTPTLIPHGVGATATNLEGDAGSSRAQEARAAAMTAMPPPPPHNPVVVQPGDVAIQGGAPTPVAGQAPGQQVVTMTREEMQRIAAAAAAQAVQQVASHTSHATTAPATTTGNQDEDVSSYGEGGVARDRAMERMAEQLR</sequence>
<comment type="caution">
    <text evidence="2">The sequence shown here is derived from an EMBL/GenBank/DDBJ whole genome shotgun (WGS) entry which is preliminary data.</text>
</comment>
<dbReference type="AlphaFoldDB" id="A0A9N7NJH6"/>
<name>A0A9N7NJH6_STRHE</name>
<feature type="region of interest" description="Disordered" evidence="1">
    <location>
        <begin position="125"/>
        <end position="167"/>
    </location>
</feature>
<feature type="region of interest" description="Disordered" evidence="1">
    <location>
        <begin position="62"/>
        <end position="96"/>
    </location>
</feature>
<proteinExistence type="predicted"/>
<evidence type="ECO:0000313" key="3">
    <source>
        <dbReference type="Proteomes" id="UP001153555"/>
    </source>
</evidence>
<feature type="region of interest" description="Disordered" evidence="1">
    <location>
        <begin position="1"/>
        <end position="24"/>
    </location>
</feature>
<evidence type="ECO:0000313" key="2">
    <source>
        <dbReference type="EMBL" id="CAA0830104.1"/>
    </source>
</evidence>
<gene>
    <name evidence="2" type="ORF">SHERM_25569</name>
</gene>
<accession>A0A9N7NJH6</accession>
<feature type="non-terminal residue" evidence="2">
    <location>
        <position position="1"/>
    </location>
</feature>
<reference evidence="2" key="1">
    <citation type="submission" date="2019-12" db="EMBL/GenBank/DDBJ databases">
        <authorList>
            <person name="Scholes J."/>
        </authorList>
    </citation>
    <scope>NUCLEOTIDE SEQUENCE</scope>
</reference>
<keyword evidence="3" id="KW-1185">Reference proteome</keyword>